<dbReference type="KEGG" id="dsh:Dshi_3314"/>
<dbReference type="HOGENOM" id="CLU_100562_3_0_5"/>
<evidence type="ECO:0008006" key="4">
    <source>
        <dbReference type="Google" id="ProtNLM"/>
    </source>
</evidence>
<keyword evidence="3" id="KW-1185">Reference proteome</keyword>
<gene>
    <name evidence="2" type="ordered locus">Dshi_3314</name>
</gene>
<feature type="signal peptide" evidence="1">
    <location>
        <begin position="1"/>
        <end position="23"/>
    </location>
</feature>
<proteinExistence type="predicted"/>
<dbReference type="InterPro" id="IPR038696">
    <property type="entry name" value="IalB_sf"/>
</dbReference>
<dbReference type="InterPro" id="IPR010642">
    <property type="entry name" value="Invasion_prot_B"/>
</dbReference>
<evidence type="ECO:0000313" key="2">
    <source>
        <dbReference type="EMBL" id="ABV95047.1"/>
    </source>
</evidence>
<organism evidence="2 3">
    <name type="scientific">Dinoroseobacter shibae (strain DSM 16493 / NCIMB 14021 / DFL 12)</name>
    <dbReference type="NCBI Taxonomy" id="398580"/>
    <lineage>
        <taxon>Bacteria</taxon>
        <taxon>Pseudomonadati</taxon>
        <taxon>Pseudomonadota</taxon>
        <taxon>Alphaproteobacteria</taxon>
        <taxon>Rhodobacterales</taxon>
        <taxon>Roseobacteraceae</taxon>
        <taxon>Dinoroseobacter</taxon>
    </lineage>
</organism>
<dbReference type="RefSeq" id="WP_012179974.1">
    <property type="nucleotide sequence ID" value="NC_009952.1"/>
</dbReference>
<dbReference type="EMBL" id="CP000830">
    <property type="protein sequence ID" value="ABV95047.1"/>
    <property type="molecule type" value="Genomic_DNA"/>
</dbReference>
<protein>
    <recommendedName>
        <fullName evidence="4">Invasion associated locus B family protein</fullName>
    </recommendedName>
</protein>
<name>A8LNF3_DINSH</name>
<dbReference type="AlphaFoldDB" id="A8LNF3"/>
<accession>A8LNF3</accession>
<sequence length="177" mass="18825">MKRMAVGVLGLALAAFAVPGANAQDVSDNRVAVKTDWNVFVESDPRECWSVSIPKETVNTRDGRPVAVNRGDILMFVAYRPSENVAGEVSFKGGYDFREGSTVTVEIGSSTFEFFTEGGNAWPASAEDDAKVITAMKRGAEAVVTGVSERSGTTTRDTFSLLGFTAALEEAEARCAG</sequence>
<feature type="chain" id="PRO_5002723443" description="Invasion associated locus B family protein" evidence="1">
    <location>
        <begin position="24"/>
        <end position="177"/>
    </location>
</feature>
<dbReference type="eggNOG" id="COG5342">
    <property type="taxonomic scope" value="Bacteria"/>
</dbReference>
<evidence type="ECO:0000256" key="1">
    <source>
        <dbReference type="SAM" id="SignalP"/>
    </source>
</evidence>
<dbReference type="Proteomes" id="UP000006833">
    <property type="component" value="Chromosome"/>
</dbReference>
<dbReference type="OrthoDB" id="9806572at2"/>
<dbReference type="Pfam" id="PF06776">
    <property type="entry name" value="IalB"/>
    <property type="match status" value="1"/>
</dbReference>
<evidence type="ECO:0000313" key="3">
    <source>
        <dbReference type="Proteomes" id="UP000006833"/>
    </source>
</evidence>
<dbReference type="Gene3D" id="2.60.40.1880">
    <property type="entry name" value="Invasion associated locus B (IalB) protein"/>
    <property type="match status" value="1"/>
</dbReference>
<dbReference type="STRING" id="398580.Dshi_3314"/>
<reference evidence="3" key="1">
    <citation type="journal article" date="2010" name="ISME J.">
        <title>The complete genome sequence of the algal symbiont Dinoroseobacter shibae: a hitchhiker's guide to life in the sea.</title>
        <authorList>
            <person name="Wagner-Dobler I."/>
            <person name="Ballhausen B."/>
            <person name="Berger M."/>
            <person name="Brinkhoff T."/>
            <person name="Buchholz I."/>
            <person name="Bunk B."/>
            <person name="Cypionka H."/>
            <person name="Daniel R."/>
            <person name="Drepper T."/>
            <person name="Gerdts G."/>
            <person name="Hahnke S."/>
            <person name="Han C."/>
            <person name="Jahn D."/>
            <person name="Kalhoefer D."/>
            <person name="Kiss H."/>
            <person name="Klenk H.P."/>
            <person name="Kyrpides N."/>
            <person name="Liebl W."/>
            <person name="Liesegang H."/>
            <person name="Meincke L."/>
            <person name="Pati A."/>
            <person name="Petersen J."/>
            <person name="Piekarski T."/>
            <person name="Pommerenke C."/>
            <person name="Pradella S."/>
            <person name="Pukall R."/>
            <person name="Rabus R."/>
            <person name="Stackebrandt E."/>
            <person name="Thole S."/>
            <person name="Thompson L."/>
            <person name="Tielen P."/>
            <person name="Tomasch J."/>
            <person name="von Jan M."/>
            <person name="Wanphrut N."/>
            <person name="Wichels A."/>
            <person name="Zech H."/>
            <person name="Simon M."/>
        </authorList>
    </citation>
    <scope>NUCLEOTIDE SEQUENCE [LARGE SCALE GENOMIC DNA]</scope>
    <source>
        <strain evidence="3">DSM 16493 / NCIMB 14021 / DFL 12</strain>
    </source>
</reference>
<keyword evidence="1" id="KW-0732">Signal</keyword>